<gene>
    <name evidence="1" type="ordered locus">Acid_2939</name>
</gene>
<evidence type="ECO:0000313" key="1">
    <source>
        <dbReference type="EMBL" id="ABJ83924.1"/>
    </source>
</evidence>
<dbReference type="eggNOG" id="ENOG5031D9I">
    <property type="taxonomic scope" value="Bacteria"/>
</dbReference>
<accession>Q023C2</accession>
<dbReference type="InParanoid" id="Q023C2"/>
<organism evidence="1">
    <name type="scientific">Solibacter usitatus (strain Ellin6076)</name>
    <dbReference type="NCBI Taxonomy" id="234267"/>
    <lineage>
        <taxon>Bacteria</taxon>
        <taxon>Pseudomonadati</taxon>
        <taxon>Acidobacteriota</taxon>
        <taxon>Terriglobia</taxon>
        <taxon>Bryobacterales</taxon>
        <taxon>Solibacteraceae</taxon>
        <taxon>Candidatus Solibacter</taxon>
    </lineage>
</organism>
<sequence>MGRETAVAIIEAEVPVAIRAVYRRLERWRSKRKGRARIPEPLWAAAGELAREHGVNQMARVLRLEFNHLKRVAQSDRRTAGKARARPSFVELIAPQTAVAPTCIIELEGRRGTMRIEWKGTTTDLATFSRGLWEMIA</sequence>
<dbReference type="EMBL" id="CP000473">
    <property type="protein sequence ID" value="ABJ83924.1"/>
    <property type="molecule type" value="Genomic_DNA"/>
</dbReference>
<dbReference type="STRING" id="234267.Acid_2939"/>
<name>Q023C2_SOLUE</name>
<dbReference type="HOGENOM" id="CLU_1926189_0_0_0"/>
<protein>
    <submittedName>
        <fullName evidence="1">Uncharacterized protein</fullName>
    </submittedName>
</protein>
<dbReference type="KEGG" id="sus:Acid_2939"/>
<reference evidence="1" key="1">
    <citation type="submission" date="2006-10" db="EMBL/GenBank/DDBJ databases">
        <title>Complete sequence of Solibacter usitatus Ellin6076.</title>
        <authorList>
            <consortium name="US DOE Joint Genome Institute"/>
            <person name="Copeland A."/>
            <person name="Lucas S."/>
            <person name="Lapidus A."/>
            <person name="Barry K."/>
            <person name="Detter J.C."/>
            <person name="Glavina del Rio T."/>
            <person name="Hammon N."/>
            <person name="Israni S."/>
            <person name="Dalin E."/>
            <person name="Tice H."/>
            <person name="Pitluck S."/>
            <person name="Thompson L.S."/>
            <person name="Brettin T."/>
            <person name="Bruce D."/>
            <person name="Han C."/>
            <person name="Tapia R."/>
            <person name="Gilna P."/>
            <person name="Schmutz J."/>
            <person name="Larimer F."/>
            <person name="Land M."/>
            <person name="Hauser L."/>
            <person name="Kyrpides N."/>
            <person name="Mikhailova N."/>
            <person name="Janssen P.H."/>
            <person name="Kuske C.R."/>
            <person name="Richardson P."/>
        </authorList>
    </citation>
    <scope>NUCLEOTIDE SEQUENCE</scope>
    <source>
        <strain evidence="1">Ellin6076</strain>
    </source>
</reference>
<dbReference type="AlphaFoldDB" id="Q023C2"/>
<proteinExistence type="predicted"/>